<dbReference type="PANTHER" id="PTHR42756">
    <property type="entry name" value="TRANSCRIPTIONAL REGULATOR, MARR"/>
    <property type="match status" value="1"/>
</dbReference>
<dbReference type="Gene3D" id="1.10.10.10">
    <property type="entry name" value="Winged helix-like DNA-binding domain superfamily/Winged helix DNA-binding domain"/>
    <property type="match status" value="1"/>
</dbReference>
<proteinExistence type="predicted"/>
<dbReference type="CDD" id="cd00090">
    <property type="entry name" value="HTH_ARSR"/>
    <property type="match status" value="1"/>
</dbReference>
<keyword evidence="6" id="KW-1185">Reference proteome</keyword>
<keyword evidence="2" id="KW-0238">DNA-binding</keyword>
<gene>
    <name evidence="5" type="ORF">FHP05_10860</name>
</gene>
<dbReference type="SUPFAM" id="SSF46785">
    <property type="entry name" value="Winged helix' DNA-binding domain"/>
    <property type="match status" value="1"/>
</dbReference>
<sequence length="140" mass="16609">MLDDYLFHHFFQINRQLSKQLDRQLAPLGIYRSQWAIIFLLKEYGPITQAQICYYLSVEAPTITRTISRLEKADLVERKTGIDKREKLIQLTKKAENTYPTWKQEIEKFEARVLENIPKKEQQDILDILQKINNNLSKGE</sequence>
<evidence type="ECO:0000259" key="4">
    <source>
        <dbReference type="PROSITE" id="PS50995"/>
    </source>
</evidence>
<dbReference type="AlphaFoldDB" id="A0A5C8NQS6"/>
<keyword evidence="3" id="KW-0804">Transcription</keyword>
<dbReference type="OrthoDB" id="1904211at2"/>
<dbReference type="EMBL" id="VDUW01000007">
    <property type="protein sequence ID" value="TXL63672.1"/>
    <property type="molecule type" value="Genomic_DNA"/>
</dbReference>
<accession>A0A5C8NQS6</accession>
<dbReference type="Proteomes" id="UP000321574">
    <property type="component" value="Unassembled WGS sequence"/>
</dbReference>
<organism evidence="5 6">
    <name type="scientific">Cerasibacillus terrae</name>
    <dbReference type="NCBI Taxonomy" id="2498845"/>
    <lineage>
        <taxon>Bacteria</taxon>
        <taxon>Bacillati</taxon>
        <taxon>Bacillota</taxon>
        <taxon>Bacilli</taxon>
        <taxon>Bacillales</taxon>
        <taxon>Bacillaceae</taxon>
        <taxon>Cerasibacillus</taxon>
    </lineage>
</organism>
<dbReference type="InterPro" id="IPR036388">
    <property type="entry name" value="WH-like_DNA-bd_sf"/>
</dbReference>
<dbReference type="PRINTS" id="PR00598">
    <property type="entry name" value="HTHMARR"/>
</dbReference>
<feature type="domain" description="HTH marR-type" evidence="4">
    <location>
        <begin position="3"/>
        <end position="134"/>
    </location>
</feature>
<evidence type="ECO:0000256" key="2">
    <source>
        <dbReference type="ARBA" id="ARBA00023125"/>
    </source>
</evidence>
<protein>
    <submittedName>
        <fullName evidence="5">MarR family transcriptional regulator</fullName>
    </submittedName>
</protein>
<dbReference type="GO" id="GO:0003677">
    <property type="term" value="F:DNA binding"/>
    <property type="evidence" value="ECO:0007669"/>
    <property type="project" value="UniProtKB-KW"/>
</dbReference>
<dbReference type="GO" id="GO:0003700">
    <property type="term" value="F:DNA-binding transcription factor activity"/>
    <property type="evidence" value="ECO:0007669"/>
    <property type="project" value="InterPro"/>
</dbReference>
<reference evidence="5 6" key="1">
    <citation type="submission" date="2019-06" db="EMBL/GenBank/DDBJ databases">
        <title>Cerasibacillus sp. nov., isolated from maize field.</title>
        <authorList>
            <person name="Lin S.-Y."/>
            <person name="Tsai C.-F."/>
            <person name="Young C.-C."/>
        </authorList>
    </citation>
    <scope>NUCLEOTIDE SEQUENCE [LARGE SCALE GENOMIC DNA]</scope>
    <source>
        <strain evidence="5 6">CC-CFT480</strain>
    </source>
</reference>
<dbReference type="InterPro" id="IPR011991">
    <property type="entry name" value="ArsR-like_HTH"/>
</dbReference>
<dbReference type="Pfam" id="PF01047">
    <property type="entry name" value="MarR"/>
    <property type="match status" value="1"/>
</dbReference>
<name>A0A5C8NQS6_9BACI</name>
<dbReference type="InterPro" id="IPR036390">
    <property type="entry name" value="WH_DNA-bd_sf"/>
</dbReference>
<dbReference type="PROSITE" id="PS50995">
    <property type="entry name" value="HTH_MARR_2"/>
    <property type="match status" value="1"/>
</dbReference>
<evidence type="ECO:0000256" key="1">
    <source>
        <dbReference type="ARBA" id="ARBA00023015"/>
    </source>
</evidence>
<comment type="caution">
    <text evidence="5">The sequence shown here is derived from an EMBL/GenBank/DDBJ whole genome shotgun (WGS) entry which is preliminary data.</text>
</comment>
<evidence type="ECO:0000313" key="6">
    <source>
        <dbReference type="Proteomes" id="UP000321574"/>
    </source>
</evidence>
<keyword evidence="1" id="KW-0805">Transcription regulation</keyword>
<dbReference type="RefSeq" id="WP_147668147.1">
    <property type="nucleotide sequence ID" value="NZ_VDUW01000007.1"/>
</dbReference>
<evidence type="ECO:0000313" key="5">
    <source>
        <dbReference type="EMBL" id="TXL63672.1"/>
    </source>
</evidence>
<dbReference type="PANTHER" id="PTHR42756:SF1">
    <property type="entry name" value="TRANSCRIPTIONAL REPRESSOR OF EMRAB OPERON"/>
    <property type="match status" value="1"/>
</dbReference>
<dbReference type="SMART" id="SM00347">
    <property type="entry name" value="HTH_MARR"/>
    <property type="match status" value="1"/>
</dbReference>
<dbReference type="InterPro" id="IPR000835">
    <property type="entry name" value="HTH_MarR-typ"/>
</dbReference>
<evidence type="ECO:0000256" key="3">
    <source>
        <dbReference type="ARBA" id="ARBA00023163"/>
    </source>
</evidence>